<proteinExistence type="predicted"/>
<sequence>MNALKVEYDLEWNFFAASHGKGAVDGISGSVKRSVWIAVKSRKAIVNSALEFYGLARSLSKTSSLYSYDLGSDSDNEPINEESPPTSHQASKSLVESCRKTDGTAIWMNMWKLE</sequence>
<feature type="region of interest" description="Disordered" evidence="1">
    <location>
        <begin position="72"/>
        <end position="94"/>
    </location>
</feature>
<dbReference type="EMBL" id="BMAO01001901">
    <property type="protein sequence ID" value="GFQ76814.1"/>
    <property type="molecule type" value="Genomic_DNA"/>
</dbReference>
<protein>
    <submittedName>
        <fullName evidence="2">Retrovirus-related Pol polyprotein from transposon TNT 1-94</fullName>
    </submittedName>
</protein>
<organism evidence="2 3">
    <name type="scientific">Trichonephila clavata</name>
    <name type="common">Joro spider</name>
    <name type="synonym">Nephila clavata</name>
    <dbReference type="NCBI Taxonomy" id="2740835"/>
    <lineage>
        <taxon>Eukaryota</taxon>
        <taxon>Metazoa</taxon>
        <taxon>Ecdysozoa</taxon>
        <taxon>Arthropoda</taxon>
        <taxon>Chelicerata</taxon>
        <taxon>Arachnida</taxon>
        <taxon>Araneae</taxon>
        <taxon>Araneomorphae</taxon>
        <taxon>Entelegynae</taxon>
        <taxon>Araneoidea</taxon>
        <taxon>Nephilidae</taxon>
        <taxon>Trichonephila</taxon>
    </lineage>
</organism>
<evidence type="ECO:0000313" key="3">
    <source>
        <dbReference type="Proteomes" id="UP000887116"/>
    </source>
</evidence>
<comment type="caution">
    <text evidence="2">The sequence shown here is derived from an EMBL/GenBank/DDBJ whole genome shotgun (WGS) entry which is preliminary data.</text>
</comment>
<keyword evidence="3" id="KW-1185">Reference proteome</keyword>
<name>A0A8X6FEL7_TRICU</name>
<feature type="compositionally biased region" description="Polar residues" evidence="1">
    <location>
        <begin position="83"/>
        <end position="94"/>
    </location>
</feature>
<dbReference type="PANTHER" id="PTHR46601">
    <property type="entry name" value="ULP_PROTEASE DOMAIN-CONTAINING PROTEIN"/>
    <property type="match status" value="1"/>
</dbReference>
<gene>
    <name evidence="2" type="primary">EVAR_77385_1</name>
    <name evidence="2" type="ORF">TNCT_311731</name>
</gene>
<reference evidence="2" key="1">
    <citation type="submission" date="2020-07" db="EMBL/GenBank/DDBJ databases">
        <title>Multicomponent nature underlies the extraordinary mechanical properties of spider dragline silk.</title>
        <authorList>
            <person name="Kono N."/>
            <person name="Nakamura H."/>
            <person name="Mori M."/>
            <person name="Yoshida Y."/>
            <person name="Ohtoshi R."/>
            <person name="Malay A.D."/>
            <person name="Moran D.A.P."/>
            <person name="Tomita M."/>
            <person name="Numata K."/>
            <person name="Arakawa K."/>
        </authorList>
    </citation>
    <scope>NUCLEOTIDE SEQUENCE</scope>
</reference>
<evidence type="ECO:0000256" key="1">
    <source>
        <dbReference type="SAM" id="MobiDB-lite"/>
    </source>
</evidence>
<accession>A0A8X6FEL7</accession>
<evidence type="ECO:0000313" key="2">
    <source>
        <dbReference type="EMBL" id="GFQ76814.1"/>
    </source>
</evidence>
<dbReference type="OrthoDB" id="10062343at2759"/>
<dbReference type="AlphaFoldDB" id="A0A8X6FEL7"/>
<dbReference type="Proteomes" id="UP000887116">
    <property type="component" value="Unassembled WGS sequence"/>
</dbReference>
<dbReference type="PANTHER" id="PTHR46601:SF2">
    <property type="entry name" value="UBIQUITIN-LIKE PROTEASE FAMILY PROFILE DOMAIN-CONTAINING PROTEIN"/>
    <property type="match status" value="1"/>
</dbReference>